<dbReference type="Pfam" id="PF13837">
    <property type="entry name" value="Myb_DNA-bind_4"/>
    <property type="match status" value="1"/>
</dbReference>
<dbReference type="AlphaFoldDB" id="A0AAQ3KSL1"/>
<keyword evidence="5" id="KW-1185">Reference proteome</keyword>
<keyword evidence="1" id="KW-0175">Coiled coil</keyword>
<feature type="coiled-coil region" evidence="1">
    <location>
        <begin position="352"/>
        <end position="421"/>
    </location>
</feature>
<sequence length="423" mass="48492">MGTFAPEGHQMEGNFLSGSMMPGASYGFLGMQGNVHMNQGSMIHPPMHDSFSMPGNHLQESDHQAGVPIMSYNKGEVVKISLSDDDEPNEDGVDDQNDTGKGKKGPQWHRMKWSNTAVRLLVTAVSYLGEDATSECGGRRKSGAILQKKGKWSAISEVMTKRGYPVTPQQCEDKFNDLNKRYKKLTDILGRGTSCKVVENPALLDRMNNLSEKLKDDARKILCSKHLFYEEMCSYHNCNRLNLPDDPELQRSLHVALQSRDEHDKKRGSHEDLDEVDQRDDIDDEEDDEEDQKGKASFFPKRMKLGVNHEMTSGYQNCTSHFQTQGLAADISQVFSEGSKSTLVQQQCNSYQLQLEEKRLHIQAQMLELEKQRFKWQRFSKKKDRELNMTRMENEQMKLENERLSLELRKKERELDLTLNKTH</sequence>
<feature type="domain" description="Myb/SANT-like DNA-binding" evidence="3">
    <location>
        <begin position="110"/>
        <end position="199"/>
    </location>
</feature>
<evidence type="ECO:0000313" key="5">
    <source>
        <dbReference type="Proteomes" id="UP001327560"/>
    </source>
</evidence>
<feature type="compositionally biased region" description="Acidic residues" evidence="2">
    <location>
        <begin position="83"/>
        <end position="97"/>
    </location>
</feature>
<proteinExistence type="predicted"/>
<dbReference type="EMBL" id="CP136895">
    <property type="protein sequence ID" value="WOL11192.1"/>
    <property type="molecule type" value="Genomic_DNA"/>
</dbReference>
<evidence type="ECO:0000256" key="2">
    <source>
        <dbReference type="SAM" id="MobiDB-lite"/>
    </source>
</evidence>
<name>A0AAQ3KSL1_9LILI</name>
<reference evidence="4 5" key="1">
    <citation type="submission" date="2023-10" db="EMBL/GenBank/DDBJ databases">
        <title>Chromosome-scale genome assembly provides insights into flower coloration mechanisms of Canna indica.</title>
        <authorList>
            <person name="Li C."/>
        </authorList>
    </citation>
    <scope>NUCLEOTIDE SEQUENCE [LARGE SCALE GENOMIC DNA]</scope>
    <source>
        <tissue evidence="4">Flower</tissue>
    </source>
</reference>
<feature type="compositionally biased region" description="Basic and acidic residues" evidence="2">
    <location>
        <begin position="259"/>
        <end position="271"/>
    </location>
</feature>
<organism evidence="4 5">
    <name type="scientific">Canna indica</name>
    <name type="common">Indian-shot</name>
    <dbReference type="NCBI Taxonomy" id="4628"/>
    <lineage>
        <taxon>Eukaryota</taxon>
        <taxon>Viridiplantae</taxon>
        <taxon>Streptophyta</taxon>
        <taxon>Embryophyta</taxon>
        <taxon>Tracheophyta</taxon>
        <taxon>Spermatophyta</taxon>
        <taxon>Magnoliopsida</taxon>
        <taxon>Liliopsida</taxon>
        <taxon>Zingiberales</taxon>
        <taxon>Cannaceae</taxon>
        <taxon>Canna</taxon>
    </lineage>
</organism>
<accession>A0AAQ3KSL1</accession>
<dbReference type="PANTHER" id="PTHR46327">
    <property type="entry name" value="F16F4.11 PROTEIN-RELATED"/>
    <property type="match status" value="1"/>
</dbReference>
<feature type="region of interest" description="Disordered" evidence="2">
    <location>
        <begin position="82"/>
        <end position="108"/>
    </location>
</feature>
<evidence type="ECO:0000313" key="4">
    <source>
        <dbReference type="EMBL" id="WOL11192.1"/>
    </source>
</evidence>
<dbReference type="PANTHER" id="PTHR46327:SF3">
    <property type="entry name" value="TRANSCRIPTION FACTOR"/>
    <property type="match status" value="1"/>
</dbReference>
<dbReference type="InterPro" id="IPR044822">
    <property type="entry name" value="Myb_DNA-bind_4"/>
</dbReference>
<protein>
    <recommendedName>
        <fullName evidence="3">Myb/SANT-like DNA-binding domain-containing protein</fullName>
    </recommendedName>
</protein>
<evidence type="ECO:0000259" key="3">
    <source>
        <dbReference type="Pfam" id="PF13837"/>
    </source>
</evidence>
<feature type="region of interest" description="Disordered" evidence="2">
    <location>
        <begin position="257"/>
        <end position="297"/>
    </location>
</feature>
<dbReference type="Proteomes" id="UP001327560">
    <property type="component" value="Chromosome 6"/>
</dbReference>
<dbReference type="Gene3D" id="1.10.10.60">
    <property type="entry name" value="Homeodomain-like"/>
    <property type="match status" value="1"/>
</dbReference>
<feature type="compositionally biased region" description="Acidic residues" evidence="2">
    <location>
        <begin position="272"/>
        <end position="291"/>
    </location>
</feature>
<evidence type="ECO:0000256" key="1">
    <source>
        <dbReference type="SAM" id="Coils"/>
    </source>
</evidence>
<gene>
    <name evidence="4" type="ORF">Cni_G19954</name>
</gene>